<dbReference type="GO" id="GO:0005886">
    <property type="term" value="C:plasma membrane"/>
    <property type="evidence" value="ECO:0007669"/>
    <property type="project" value="TreeGrafter"/>
</dbReference>
<gene>
    <name evidence="1" type="ORF">CVM52_26130</name>
</gene>
<dbReference type="PANTHER" id="PTHR30287:SF1">
    <property type="entry name" value="INNER MEMBRANE PROTEIN"/>
    <property type="match status" value="1"/>
</dbReference>
<dbReference type="Proteomes" id="UP000231553">
    <property type="component" value="Unassembled WGS sequence"/>
</dbReference>
<dbReference type="AlphaFoldDB" id="A0A2M8IT29"/>
<comment type="caution">
    <text evidence="1">The sequence shown here is derived from an EMBL/GenBank/DDBJ whole genome shotgun (WGS) entry which is preliminary data.</text>
</comment>
<evidence type="ECO:0000313" key="1">
    <source>
        <dbReference type="EMBL" id="PJE30772.1"/>
    </source>
</evidence>
<dbReference type="PANTHER" id="PTHR30287">
    <property type="entry name" value="MEMBRANE COMPONENT OF PREDICTED ABC SUPERFAMILY METABOLITE UPTAKE TRANSPORTER"/>
    <property type="match status" value="1"/>
</dbReference>
<feature type="non-terminal residue" evidence="1">
    <location>
        <position position="1"/>
    </location>
</feature>
<name>A0A2M8IT29_9RHOB</name>
<sequence>GRPALRWALAAISGPREGAASVVLSLGLGLSVLAAVGQIDGNLRNAISGELPEIAPSYFFVDIQKDQMPGFTRRLENDPAVHRIDSAPMLRGIITRINDRPANEVAGGHWVLNGDRGVTYSAELPPRTRLTAGTWWGPEYDGPPQISFAAEEAEEMGLQLGDTLTVNILGRDITATITSFREVDFSTAGIGFILSMNPGALAGAPHSFISTVYADEAAEAEILRDLAGAYPNITAIRVRDAITRVAEVLDGLAAATSYGAAATLLTGFLVLIGAAAAGETARTYEAAVLKT</sequence>
<dbReference type="InterPro" id="IPR038766">
    <property type="entry name" value="Membrane_comp_ABC_pdt"/>
</dbReference>
<reference evidence="1 2" key="1">
    <citation type="journal article" date="2018" name="Int. J. Syst. Evol. Microbiol.">
        <title>Pseudooceanicola lipolyticus sp. nov., a marine alphaproteobacterium, reclassification of Oceanicola flagellatus as Pseudooceanicola flagellatus comb. nov. and emended description of the genus Pseudooceanicola.</title>
        <authorList>
            <person name="Huang M.-M."/>
            <person name="Guo L.-L."/>
            <person name="Wu Y.-H."/>
            <person name="Lai Q.-L."/>
            <person name="Shao Z.-Z."/>
            <person name="Wang C.-S."/>
            <person name="Wu M."/>
            <person name="Xu X.-W."/>
        </authorList>
    </citation>
    <scope>NUCLEOTIDE SEQUENCE [LARGE SCALE GENOMIC DNA]</scope>
    <source>
        <strain evidence="1 2">157</strain>
    </source>
</reference>
<dbReference type="EMBL" id="PGTB01000390">
    <property type="protein sequence ID" value="PJE30772.1"/>
    <property type="molecule type" value="Genomic_DNA"/>
</dbReference>
<organism evidence="1 2">
    <name type="scientific">Pseudooceanicola lipolyticus</name>
    <dbReference type="NCBI Taxonomy" id="2029104"/>
    <lineage>
        <taxon>Bacteria</taxon>
        <taxon>Pseudomonadati</taxon>
        <taxon>Pseudomonadota</taxon>
        <taxon>Alphaproteobacteria</taxon>
        <taxon>Rhodobacterales</taxon>
        <taxon>Paracoccaceae</taxon>
        <taxon>Pseudooceanicola</taxon>
    </lineage>
</organism>
<protein>
    <submittedName>
        <fullName evidence="1">Drug:proton antiporter</fullName>
    </submittedName>
</protein>
<dbReference type="RefSeq" id="WP_370741729.1">
    <property type="nucleotide sequence ID" value="NZ_PGTB01000390.1"/>
</dbReference>
<accession>A0A2M8IT29</accession>
<proteinExistence type="predicted"/>
<feature type="non-terminal residue" evidence="1">
    <location>
        <position position="291"/>
    </location>
</feature>
<keyword evidence="2" id="KW-1185">Reference proteome</keyword>
<evidence type="ECO:0000313" key="2">
    <source>
        <dbReference type="Proteomes" id="UP000231553"/>
    </source>
</evidence>